<reference evidence="2 3" key="1">
    <citation type="submission" date="2024-03" db="EMBL/GenBank/DDBJ databases">
        <title>The Acrasis kona genome and developmental transcriptomes reveal deep origins of eukaryotic multicellular pathways.</title>
        <authorList>
            <person name="Sheikh S."/>
            <person name="Fu C.-J."/>
            <person name="Brown M.W."/>
            <person name="Baldauf S.L."/>
        </authorList>
    </citation>
    <scope>NUCLEOTIDE SEQUENCE [LARGE SCALE GENOMIC DNA]</scope>
    <source>
        <strain evidence="2 3">ATCC MYA-3509</strain>
    </source>
</reference>
<feature type="domain" description="RGS" evidence="1">
    <location>
        <begin position="234"/>
        <end position="352"/>
    </location>
</feature>
<dbReference type="InterPro" id="IPR036305">
    <property type="entry name" value="RGS_sf"/>
</dbReference>
<gene>
    <name evidence="2" type="ORF">AKO1_004139</name>
</gene>
<evidence type="ECO:0000313" key="3">
    <source>
        <dbReference type="Proteomes" id="UP001431209"/>
    </source>
</evidence>
<dbReference type="EMBL" id="JAOPGA020001346">
    <property type="protein sequence ID" value="KAL0487444.1"/>
    <property type="molecule type" value="Genomic_DNA"/>
</dbReference>
<dbReference type="Gene3D" id="3.30.70.1230">
    <property type="entry name" value="Nucleotide cyclase"/>
    <property type="match status" value="1"/>
</dbReference>
<organism evidence="2 3">
    <name type="scientific">Acrasis kona</name>
    <dbReference type="NCBI Taxonomy" id="1008807"/>
    <lineage>
        <taxon>Eukaryota</taxon>
        <taxon>Discoba</taxon>
        <taxon>Heterolobosea</taxon>
        <taxon>Tetramitia</taxon>
        <taxon>Eutetramitia</taxon>
        <taxon>Acrasidae</taxon>
        <taxon>Acrasis</taxon>
    </lineage>
</organism>
<protein>
    <submittedName>
        <fullName evidence="2">Adenylate cyclase</fullName>
    </submittedName>
</protein>
<sequence>MMSVEVNNFDMWTKERNLTDILYDLNMFLSEVCPAVSIHDGFVDKYNHNGFTAIFRSVDKAVRASEEILFMVHKIQGMSRIYGDMKISIAMHSASVLVGTIGEDNRMDSTIISSEAHFNERLLSINKTLGSNILASSCTVQSKKFKHKRSIGVIEMNGELVQISEIFQDHKNKLNTIKIFEQAVKAVNNKGYYEAIELFTQVMAMDPYDNVCQNLLKMCFEAVQKIEMIMNKFTPKEVLKYPTLRELLHQQCIAEHSCENFDLYELIEEYQKVSPDLMKSQAQYIYHTFCDLDSPQAVNIIERTKINLLQNLKDQDYVFNKDTLNDLMRQMLVNMSDTVNRLVESYLFKKTCIKILTEHAKPLLQ</sequence>
<evidence type="ECO:0000259" key="1">
    <source>
        <dbReference type="PROSITE" id="PS50132"/>
    </source>
</evidence>
<dbReference type="InterPro" id="IPR016137">
    <property type="entry name" value="RGS"/>
</dbReference>
<dbReference type="Gene3D" id="1.10.167.10">
    <property type="entry name" value="Regulator of G-protein Signalling 4, domain 2"/>
    <property type="match status" value="1"/>
</dbReference>
<comment type="caution">
    <text evidence="2">The sequence shown here is derived from an EMBL/GenBank/DDBJ whole genome shotgun (WGS) entry which is preliminary data.</text>
</comment>
<accession>A0AAW2ZDM1</accession>
<dbReference type="Proteomes" id="UP001431209">
    <property type="component" value="Unassembled WGS sequence"/>
</dbReference>
<dbReference type="SMART" id="SM00315">
    <property type="entry name" value="RGS"/>
    <property type="match status" value="1"/>
</dbReference>
<evidence type="ECO:0000313" key="2">
    <source>
        <dbReference type="EMBL" id="KAL0487444.1"/>
    </source>
</evidence>
<dbReference type="SUPFAM" id="SSF55073">
    <property type="entry name" value="Nucleotide cyclase"/>
    <property type="match status" value="1"/>
</dbReference>
<dbReference type="InterPro" id="IPR044926">
    <property type="entry name" value="RGS_subdomain_2"/>
</dbReference>
<dbReference type="AlphaFoldDB" id="A0AAW2ZDM1"/>
<name>A0AAW2ZDM1_9EUKA</name>
<dbReference type="SUPFAM" id="SSF48097">
    <property type="entry name" value="Regulator of G-protein signaling, RGS"/>
    <property type="match status" value="1"/>
</dbReference>
<dbReference type="InterPro" id="IPR029787">
    <property type="entry name" value="Nucleotide_cyclase"/>
</dbReference>
<dbReference type="PROSITE" id="PS50132">
    <property type="entry name" value="RGS"/>
    <property type="match status" value="1"/>
</dbReference>
<dbReference type="Pfam" id="PF00615">
    <property type="entry name" value="RGS"/>
    <property type="match status" value="1"/>
</dbReference>
<proteinExistence type="predicted"/>
<keyword evidence="3" id="KW-1185">Reference proteome</keyword>